<comment type="caution">
    <text evidence="2">The sequence shown here is derived from an EMBL/GenBank/DDBJ whole genome shotgun (WGS) entry which is preliminary data.</text>
</comment>
<dbReference type="SUPFAM" id="SSF47413">
    <property type="entry name" value="lambda repressor-like DNA-binding domains"/>
    <property type="match status" value="1"/>
</dbReference>
<dbReference type="InterPro" id="IPR011990">
    <property type="entry name" value="TPR-like_helical_dom_sf"/>
</dbReference>
<evidence type="ECO:0000313" key="3">
    <source>
        <dbReference type="Proteomes" id="UP000245634"/>
    </source>
</evidence>
<dbReference type="OrthoDB" id="2381407at2"/>
<dbReference type="CDD" id="cd00093">
    <property type="entry name" value="HTH_XRE"/>
    <property type="match status" value="1"/>
</dbReference>
<name>A0A316D7F6_9BACL</name>
<accession>A0A316D7F6</accession>
<evidence type="ECO:0000313" key="2">
    <source>
        <dbReference type="EMBL" id="PWK09008.1"/>
    </source>
</evidence>
<dbReference type="Gene3D" id="1.25.40.10">
    <property type="entry name" value="Tetratricopeptide repeat domain"/>
    <property type="match status" value="1"/>
</dbReference>
<dbReference type="AlphaFoldDB" id="A0A316D7F6"/>
<sequence>MSTIEHTESCAIGKIPLGRRISEILDERGKAHNVPAFSKRVGISESTLYRILSGKRTIKPSELAIISKHLKISIERIKQEDTYPLLLELRNLVIEKKNMIRAKDIAQSLLSNAVGYTERFEILNYLGKIHYHLKHYMDSHKAWVEALPHAERIVDVFQDMEPLKKITGNLISSFTKIKDYSGMAVFLQKVHSSFHDSVYNLEHEFMGTLCLSYAITAYNLGDKMMVQQKLEKSLEYYIYTGDTVLIGKGQHNIAYHNFLEGKFHQSKSLFEKDLQTLDYLLEPKLIARKDYIKVLLKLNERALAFRLIEDSLVEVEKIQAPQLKAKLLLLRAVAKNDLKSAEGVLLVEDAGDEQIRLAFKFIMDYYSQINDDKALMKYYKIAGEYLNKSAIFDWEGFIR</sequence>
<protein>
    <submittedName>
        <fullName evidence="2">Helix-turn-helix protein</fullName>
    </submittedName>
</protein>
<dbReference type="EMBL" id="QGGL01000014">
    <property type="protein sequence ID" value="PWK09008.1"/>
    <property type="molecule type" value="Genomic_DNA"/>
</dbReference>
<dbReference type="GO" id="GO:0003677">
    <property type="term" value="F:DNA binding"/>
    <property type="evidence" value="ECO:0007669"/>
    <property type="project" value="InterPro"/>
</dbReference>
<feature type="domain" description="HTH cro/C1-type" evidence="1">
    <location>
        <begin position="36"/>
        <end position="77"/>
    </location>
</feature>
<reference evidence="2 3" key="1">
    <citation type="submission" date="2018-05" db="EMBL/GenBank/DDBJ databases">
        <title>Genomic Encyclopedia of Type Strains, Phase IV (KMG-IV): sequencing the most valuable type-strain genomes for metagenomic binning, comparative biology and taxonomic classification.</title>
        <authorList>
            <person name="Goeker M."/>
        </authorList>
    </citation>
    <scope>NUCLEOTIDE SEQUENCE [LARGE SCALE GENOMIC DNA]</scope>
    <source>
        <strain evidence="2 3">DSM 18773</strain>
    </source>
</reference>
<dbReference type="Proteomes" id="UP000245634">
    <property type="component" value="Unassembled WGS sequence"/>
</dbReference>
<keyword evidence="3" id="KW-1185">Reference proteome</keyword>
<dbReference type="Pfam" id="PF01381">
    <property type="entry name" value="HTH_3"/>
    <property type="match status" value="1"/>
</dbReference>
<proteinExistence type="predicted"/>
<dbReference type="InterPro" id="IPR001387">
    <property type="entry name" value="Cro/C1-type_HTH"/>
</dbReference>
<organism evidence="2 3">
    <name type="scientific">Tumebacillus permanentifrigoris</name>
    <dbReference type="NCBI Taxonomy" id="378543"/>
    <lineage>
        <taxon>Bacteria</taxon>
        <taxon>Bacillati</taxon>
        <taxon>Bacillota</taxon>
        <taxon>Bacilli</taxon>
        <taxon>Bacillales</taxon>
        <taxon>Alicyclobacillaceae</taxon>
        <taxon>Tumebacillus</taxon>
    </lineage>
</organism>
<dbReference type="PROSITE" id="PS50943">
    <property type="entry name" value="HTH_CROC1"/>
    <property type="match status" value="1"/>
</dbReference>
<dbReference type="SMART" id="SM00530">
    <property type="entry name" value="HTH_XRE"/>
    <property type="match status" value="1"/>
</dbReference>
<gene>
    <name evidence="2" type="ORF">C7459_11474</name>
</gene>
<dbReference type="Gene3D" id="1.10.260.40">
    <property type="entry name" value="lambda repressor-like DNA-binding domains"/>
    <property type="match status" value="1"/>
</dbReference>
<dbReference type="SUPFAM" id="SSF48452">
    <property type="entry name" value="TPR-like"/>
    <property type="match status" value="1"/>
</dbReference>
<dbReference type="InterPro" id="IPR010982">
    <property type="entry name" value="Lambda_DNA-bd_dom_sf"/>
</dbReference>
<dbReference type="RefSeq" id="WP_109690261.1">
    <property type="nucleotide sequence ID" value="NZ_QGGL01000014.1"/>
</dbReference>
<evidence type="ECO:0000259" key="1">
    <source>
        <dbReference type="PROSITE" id="PS50943"/>
    </source>
</evidence>